<evidence type="ECO:0000259" key="1">
    <source>
        <dbReference type="Pfam" id="PF18962"/>
    </source>
</evidence>
<feature type="domain" description="Secretion system C-terminal sorting" evidence="1">
    <location>
        <begin position="441"/>
        <end position="511"/>
    </location>
</feature>
<keyword evidence="3" id="KW-1185">Reference proteome</keyword>
<comment type="caution">
    <text evidence="2">The sequence shown here is derived from an EMBL/GenBank/DDBJ whole genome shotgun (WGS) entry which is preliminary data.</text>
</comment>
<dbReference type="PANTHER" id="PTHR43737:SF1">
    <property type="entry name" value="DUF1501 DOMAIN-CONTAINING PROTEIN"/>
    <property type="match status" value="1"/>
</dbReference>
<dbReference type="InterPro" id="IPR026444">
    <property type="entry name" value="Secre_tail"/>
</dbReference>
<dbReference type="Pfam" id="PF07394">
    <property type="entry name" value="DUF1501"/>
    <property type="match status" value="1"/>
</dbReference>
<gene>
    <name evidence="2" type="ORF">N7U62_06480</name>
</gene>
<dbReference type="PANTHER" id="PTHR43737">
    <property type="entry name" value="BLL7424 PROTEIN"/>
    <property type="match status" value="1"/>
</dbReference>
<dbReference type="Proteomes" id="UP001300692">
    <property type="component" value="Unassembled WGS sequence"/>
</dbReference>
<protein>
    <submittedName>
        <fullName evidence="2">DUF1501 domain-containing protein</fullName>
    </submittedName>
</protein>
<accession>A0ABT3CRX4</accession>
<sequence length="518" mass="57284">MKRREFLRHACHTMAVPGLMSTIGLNQVNGQSLQRFLQLAAETDRVLVMIFLEGGNDGLNTVVPLNHLSELNSVRPHVILPDNSLHELAGAEVGLHPALDGLASLYKENRLQIIQSVGYENQNYSHFRSTDIWMSGSDSTEVIPSGWSGRFLDQTFPGYPEVYPTDTMKDPLSVEIGFGSSLLFQGPNASMSMTMSNPESFYNLIENRDDPAPDTPAGDRLQYVRLIARQSQQYGEVVKSAAEKVNNQLAYPETDLANQLKIVSRLIAGGLKTPMYMVRLGGFDTHDAQVEDGDHTTGEHATLLKTLNDAIMAFMADMEHLQIADRVLGMTFSEFGRRIVSNASLGTDHGSAAPMFFFGNHLNGGVLGQNPNIHTGQTYEDNLEMQYDYRQLYASVLDQWFGADSSVLNATLYRGYDTLPIISDGVLNAPQTSGSFAEPLLFPNPVKEYATLSFSVRHNPVSVSMMSIDGRLIRKMHRGSFPLGTNRLSIDVRGLRTGQYLLVMTDGRNKQALNLIKS</sequence>
<dbReference type="InterPro" id="IPR010869">
    <property type="entry name" value="DUF1501"/>
</dbReference>
<dbReference type="RefSeq" id="WP_264137086.1">
    <property type="nucleotide sequence ID" value="NZ_JAOYOD010000001.1"/>
</dbReference>
<evidence type="ECO:0000313" key="2">
    <source>
        <dbReference type="EMBL" id="MCV9386303.1"/>
    </source>
</evidence>
<proteinExistence type="predicted"/>
<evidence type="ECO:0000313" key="3">
    <source>
        <dbReference type="Proteomes" id="UP001300692"/>
    </source>
</evidence>
<dbReference type="Pfam" id="PF18962">
    <property type="entry name" value="Por_Secre_tail"/>
    <property type="match status" value="1"/>
</dbReference>
<reference evidence="2 3" key="1">
    <citation type="submission" date="2022-10" db="EMBL/GenBank/DDBJ databases">
        <title>Comparative genomics and taxonomic characterization of three novel marine species of genus Reichenbachiella exhibiting antioxidant and polysaccharide degradation activities.</title>
        <authorList>
            <person name="Muhammad N."/>
            <person name="Lee Y.-J."/>
            <person name="Ko J."/>
            <person name="Kim S.-G."/>
        </authorList>
    </citation>
    <scope>NUCLEOTIDE SEQUENCE [LARGE SCALE GENOMIC DNA]</scope>
    <source>
        <strain evidence="2 3">ABR2-5</strain>
    </source>
</reference>
<name>A0ABT3CRX4_9BACT</name>
<organism evidence="2 3">
    <name type="scientific">Reichenbachiella ulvae</name>
    <dbReference type="NCBI Taxonomy" id="2980104"/>
    <lineage>
        <taxon>Bacteria</taxon>
        <taxon>Pseudomonadati</taxon>
        <taxon>Bacteroidota</taxon>
        <taxon>Cytophagia</taxon>
        <taxon>Cytophagales</taxon>
        <taxon>Reichenbachiellaceae</taxon>
        <taxon>Reichenbachiella</taxon>
    </lineage>
</organism>
<dbReference type="EMBL" id="JAOYOD010000001">
    <property type="protein sequence ID" value="MCV9386303.1"/>
    <property type="molecule type" value="Genomic_DNA"/>
</dbReference>